<dbReference type="SMART" id="SM00320">
    <property type="entry name" value="WD40"/>
    <property type="match status" value="13"/>
</dbReference>
<dbReference type="Proteomes" id="UP000288892">
    <property type="component" value="Unassembled WGS sequence"/>
</dbReference>
<keyword evidence="2" id="KW-0677">Repeat</keyword>
<feature type="repeat" description="WD" evidence="3">
    <location>
        <begin position="502"/>
        <end position="543"/>
    </location>
</feature>
<feature type="repeat" description="WD" evidence="3">
    <location>
        <begin position="585"/>
        <end position="626"/>
    </location>
</feature>
<evidence type="ECO:0000256" key="1">
    <source>
        <dbReference type="ARBA" id="ARBA00022574"/>
    </source>
</evidence>
<feature type="transmembrane region" description="Helical" evidence="5">
    <location>
        <begin position="153"/>
        <end position="173"/>
    </location>
</feature>
<feature type="repeat" description="WD" evidence="3">
    <location>
        <begin position="326"/>
        <end position="367"/>
    </location>
</feature>
<keyword evidence="8" id="KW-1185">Reference proteome</keyword>
<dbReference type="InterPro" id="IPR019775">
    <property type="entry name" value="WD40_repeat_CS"/>
</dbReference>
<feature type="repeat" description="WD" evidence="3">
    <location>
        <begin position="845"/>
        <end position="879"/>
    </location>
</feature>
<gene>
    <name evidence="7" type="ORF">VU01_11485</name>
</gene>
<feature type="repeat" description="WD" evidence="3">
    <location>
        <begin position="485"/>
        <end position="501"/>
    </location>
</feature>
<keyword evidence="1 3" id="KW-0853">WD repeat</keyword>
<evidence type="ECO:0000256" key="4">
    <source>
        <dbReference type="SAM" id="Coils"/>
    </source>
</evidence>
<dbReference type="CDD" id="cd00200">
    <property type="entry name" value="WD40"/>
    <property type="match status" value="2"/>
</dbReference>
<dbReference type="PROSITE" id="PS50294">
    <property type="entry name" value="WD_REPEATS_REGION"/>
    <property type="match status" value="10"/>
</dbReference>
<feature type="repeat" description="WD" evidence="3">
    <location>
        <begin position="379"/>
        <end position="410"/>
    </location>
</feature>
<keyword evidence="5" id="KW-0812">Transmembrane</keyword>
<evidence type="ECO:0000256" key="3">
    <source>
        <dbReference type="PROSITE-ProRule" id="PRU00221"/>
    </source>
</evidence>
<feature type="repeat" description="WD" evidence="3">
    <location>
        <begin position="284"/>
        <end position="325"/>
    </location>
</feature>
<feature type="domain" description="Novel STAND NTPase 1" evidence="6">
    <location>
        <begin position="2"/>
        <end position="103"/>
    </location>
</feature>
<reference evidence="7 8" key="1">
    <citation type="submission" date="2017-01" db="EMBL/GenBank/DDBJ databases">
        <title>The cable genome- insights into the physiology and evolution of filamentous bacteria capable of sulfide oxidation via long distance electron transfer.</title>
        <authorList>
            <person name="Schreiber L."/>
            <person name="Bjerg J.T."/>
            <person name="Boggild A."/>
            <person name="Van De Vossenberg J."/>
            <person name="Meysman F."/>
            <person name="Nielsen L.P."/>
            <person name="Schramm A."/>
            <person name="Kjeldsen K.U."/>
        </authorList>
    </citation>
    <scope>NUCLEOTIDE SEQUENCE [LARGE SCALE GENOMIC DNA]</scope>
    <source>
        <strain evidence="7">A5</strain>
    </source>
</reference>
<dbReference type="PRINTS" id="PR00320">
    <property type="entry name" value="GPROTEINBRPT"/>
</dbReference>
<feature type="coiled-coil region" evidence="4">
    <location>
        <begin position="187"/>
        <end position="214"/>
    </location>
</feature>
<dbReference type="InterPro" id="IPR020472">
    <property type="entry name" value="WD40_PAC1"/>
</dbReference>
<feature type="repeat" description="WD" evidence="3">
    <location>
        <begin position="762"/>
        <end position="803"/>
    </location>
</feature>
<dbReference type="AlphaFoldDB" id="A0A444JE52"/>
<dbReference type="PROSITE" id="PS50082">
    <property type="entry name" value="WD_REPEATS_2"/>
    <property type="match status" value="12"/>
</dbReference>
<dbReference type="Gene3D" id="2.130.10.10">
    <property type="entry name" value="YVTN repeat-like/Quinoprotein amine dehydrogenase"/>
    <property type="match status" value="6"/>
</dbReference>
<dbReference type="EMBL" id="MTKS01000148">
    <property type="protein sequence ID" value="RWX51380.1"/>
    <property type="molecule type" value="Genomic_DNA"/>
</dbReference>
<feature type="repeat" description="WD" evidence="3">
    <location>
        <begin position="804"/>
        <end position="845"/>
    </location>
</feature>
<sequence length="955" mass="106659">RVRHIFLKLVRPGQGTEDTRQAATFEEFKPEYHGLIKKLADRRLLVTGQTTENQKNMVEVVHEALILHWTTLREWVDKERSFLEWREKLKVLRKQWEKSKEEDQGESALLRGPALHEALDWRASHTGHLGKKELHFIEDSKAAWIKQRKRRNIIIAAVLLITVLGAVVFFLLWKNAEQQKTVAEQKTVEANIEKDRADEQRERAEKQTLEARHNLAKAFEGKALTALKTAKQEGTWAYKQTALFTAASLGQKIDPQQPSWLPSPLAILFNAEVFHNALTEQWSSPVQQGAVRSVAFSPDGRRIASASDDKMVRIWDSTTGKEIFLLQGHTDSVWSVAFSPDGQYIASASRDKTIRIWEATSGKNLLIIQEKEKIHLPCIAFSPSGKGVAATSSGFAIRIWDVETGKELTILKGDGQATGSIAFSPDGQLLASTHNGGKIRIWNATSGQEVNSLTGHTAYEIRSVAFSPDGKTLATASWDFKFSIDNTVRLWDVNTGKELNVLKGHTNAVLSIAFSPHGKYIASASADRTIRIWDVETGTELKLLKGSDAAVSVAYNPDGSQLISAFLDNTVRVWDVNINKERKILSGHTDDIRSISFSPDSKTLASASGDKTVRIWDVVTGEEKFTLQGGHAAVRIVLFSPDGKRVASASWDHTQRVWDSKTGNVIKILKGHPSGICKIFFTADGNKLISYWSNNGHDMEGIWDITGAGLSVQRSKWDCGRGINFSPDRSITASIYNVNENHNDRGVVKVMNNKTGEKINVLDGHKDTVWNISFSSDSKRIVSASEDKTVRIWDVATGKEQFSLKGHLDSVSRAVFSPNGQMVASASRDKTVRIWNSGTGKEMNVFIHPDAVYTVAFSPDSRFLASGAEDKIVRLWDMRPYTLFLHNSKPTPLYHTFIKAVKFLWQLDVHGLEIVETNRRTPADLKKYSTLLAPPPPGQSKFDQVLEWAEKQQEK</sequence>
<dbReference type="PANTHER" id="PTHR44129">
    <property type="entry name" value="WD REPEAT-CONTAINING PROTEIN POP1"/>
    <property type="match status" value="1"/>
</dbReference>
<protein>
    <submittedName>
        <fullName evidence="7">WD40 repeat</fullName>
    </submittedName>
</protein>
<evidence type="ECO:0000313" key="7">
    <source>
        <dbReference type="EMBL" id="RWX51380.1"/>
    </source>
</evidence>
<keyword evidence="5" id="KW-1133">Transmembrane helix</keyword>
<dbReference type="InterPro" id="IPR015943">
    <property type="entry name" value="WD40/YVTN_repeat-like_dom_sf"/>
</dbReference>
<evidence type="ECO:0000256" key="2">
    <source>
        <dbReference type="ARBA" id="ARBA00022737"/>
    </source>
</evidence>
<keyword evidence="4" id="KW-0175">Coiled coil</keyword>
<accession>A0A444JE52</accession>
<evidence type="ECO:0000256" key="5">
    <source>
        <dbReference type="SAM" id="Phobius"/>
    </source>
</evidence>
<evidence type="ECO:0000313" key="8">
    <source>
        <dbReference type="Proteomes" id="UP000288892"/>
    </source>
</evidence>
<dbReference type="Pfam" id="PF20703">
    <property type="entry name" value="nSTAND1"/>
    <property type="match status" value="1"/>
</dbReference>
<dbReference type="InterPro" id="IPR050349">
    <property type="entry name" value="WD_LIS1/nudF_dynein_reg"/>
</dbReference>
<name>A0A444JE52_9BACT</name>
<dbReference type="InterPro" id="IPR049052">
    <property type="entry name" value="nSTAND1"/>
</dbReference>
<feature type="repeat" description="WD" evidence="3">
    <location>
        <begin position="543"/>
        <end position="584"/>
    </location>
</feature>
<dbReference type="InterPro" id="IPR001680">
    <property type="entry name" value="WD40_rpt"/>
</dbReference>
<feature type="non-terminal residue" evidence="7">
    <location>
        <position position="1"/>
    </location>
</feature>
<dbReference type="PROSITE" id="PS00678">
    <property type="entry name" value="WD_REPEATS_1"/>
    <property type="match status" value="7"/>
</dbReference>
<comment type="caution">
    <text evidence="7">The sequence shown here is derived from an EMBL/GenBank/DDBJ whole genome shotgun (WGS) entry which is preliminary data.</text>
</comment>
<feature type="repeat" description="WD" evidence="3">
    <location>
        <begin position="411"/>
        <end position="452"/>
    </location>
</feature>
<dbReference type="SUPFAM" id="SSF50998">
    <property type="entry name" value="Quinoprotein alcohol dehydrogenase-like"/>
    <property type="match status" value="2"/>
</dbReference>
<proteinExistence type="predicted"/>
<dbReference type="Pfam" id="PF00400">
    <property type="entry name" value="WD40"/>
    <property type="match status" value="12"/>
</dbReference>
<dbReference type="InterPro" id="IPR011047">
    <property type="entry name" value="Quinoprotein_ADH-like_sf"/>
</dbReference>
<evidence type="ECO:0000259" key="6">
    <source>
        <dbReference type="Pfam" id="PF20703"/>
    </source>
</evidence>
<feature type="repeat" description="WD" evidence="3">
    <location>
        <begin position="627"/>
        <end position="668"/>
    </location>
</feature>
<organism evidence="7 8">
    <name type="scientific">Candidatus Electrothrix marina</name>
    <dbReference type="NCBI Taxonomy" id="1859130"/>
    <lineage>
        <taxon>Bacteria</taxon>
        <taxon>Pseudomonadati</taxon>
        <taxon>Thermodesulfobacteriota</taxon>
        <taxon>Desulfobulbia</taxon>
        <taxon>Desulfobulbales</taxon>
        <taxon>Desulfobulbaceae</taxon>
        <taxon>Candidatus Electrothrix</taxon>
    </lineage>
</organism>
<keyword evidence="5" id="KW-0472">Membrane</keyword>